<keyword evidence="1" id="KW-1133">Transmembrane helix</keyword>
<reference evidence="2 3" key="1">
    <citation type="journal article" date="2014" name="PLoS Genet.">
        <title>Phylogenetically driven sequencing of extremely halophilic archaea reveals strategies for static and dynamic osmo-response.</title>
        <authorList>
            <person name="Becker E.A."/>
            <person name="Seitzer P.M."/>
            <person name="Tritt A."/>
            <person name="Larsen D."/>
            <person name="Krusor M."/>
            <person name="Yao A.I."/>
            <person name="Wu D."/>
            <person name="Madern D."/>
            <person name="Eisen J.A."/>
            <person name="Darling A.E."/>
            <person name="Facciotti M.T."/>
        </authorList>
    </citation>
    <scope>NUCLEOTIDE SEQUENCE [LARGE SCALE GENOMIC DNA]</scope>
    <source>
        <strain evidence="2 3">JCM 12255</strain>
    </source>
</reference>
<organism evidence="2 3">
    <name type="scientific">Natronolimnohabitans innermongolicus JCM 12255</name>
    <dbReference type="NCBI Taxonomy" id="1227499"/>
    <lineage>
        <taxon>Archaea</taxon>
        <taxon>Methanobacteriati</taxon>
        <taxon>Methanobacteriota</taxon>
        <taxon>Stenosarchaea group</taxon>
        <taxon>Halobacteria</taxon>
        <taxon>Halobacteriales</taxon>
        <taxon>Natrialbaceae</taxon>
        <taxon>Natronolimnohabitans</taxon>
    </lineage>
</organism>
<dbReference type="OrthoDB" id="206229at2157"/>
<keyword evidence="1" id="KW-0472">Membrane</keyword>
<accession>L9XGU7</accession>
<dbReference type="AlphaFoldDB" id="L9XGU7"/>
<dbReference type="Proteomes" id="UP000011602">
    <property type="component" value="Unassembled WGS sequence"/>
</dbReference>
<feature type="transmembrane region" description="Helical" evidence="1">
    <location>
        <begin position="68"/>
        <end position="89"/>
    </location>
</feature>
<dbReference type="EMBL" id="AOHZ01000022">
    <property type="protein sequence ID" value="ELY59903.1"/>
    <property type="molecule type" value="Genomic_DNA"/>
</dbReference>
<name>L9XGU7_9EURY</name>
<evidence type="ECO:0000313" key="2">
    <source>
        <dbReference type="EMBL" id="ELY59903.1"/>
    </source>
</evidence>
<evidence type="ECO:0000313" key="3">
    <source>
        <dbReference type="Proteomes" id="UP000011602"/>
    </source>
</evidence>
<dbReference type="eggNOG" id="ENOG502N5JY">
    <property type="taxonomic scope" value="Archaea"/>
</dbReference>
<proteinExistence type="predicted"/>
<keyword evidence="3" id="KW-1185">Reference proteome</keyword>
<dbReference type="RefSeq" id="WP_007258252.1">
    <property type="nucleotide sequence ID" value="NZ_AOHZ01000022.1"/>
</dbReference>
<sequence>MDASRFTTLCFVYCGSVLVASQLLVFRPDAVVATLANTSAALCILFTGVYRLYSTDGERKPETYGPLTYAMAVFSLLVTVLFLAGLSLIW</sequence>
<protein>
    <submittedName>
        <fullName evidence="2">Uncharacterized protein</fullName>
    </submittedName>
</protein>
<evidence type="ECO:0000256" key="1">
    <source>
        <dbReference type="SAM" id="Phobius"/>
    </source>
</evidence>
<feature type="transmembrane region" description="Helical" evidence="1">
    <location>
        <begin position="32"/>
        <end position="53"/>
    </location>
</feature>
<gene>
    <name evidence="2" type="ORF">C493_04723</name>
</gene>
<keyword evidence="1" id="KW-0812">Transmembrane</keyword>
<feature type="transmembrane region" description="Helical" evidence="1">
    <location>
        <begin position="6"/>
        <end position="25"/>
    </location>
</feature>
<comment type="caution">
    <text evidence="2">The sequence shown here is derived from an EMBL/GenBank/DDBJ whole genome shotgun (WGS) entry which is preliminary data.</text>
</comment>